<accession>M0F1V6</accession>
<protein>
    <recommendedName>
        <fullName evidence="1">DUF7837 domain-containing protein</fullName>
    </recommendedName>
</protein>
<dbReference type="InterPro" id="IPR057159">
    <property type="entry name" value="DUF7837"/>
</dbReference>
<dbReference type="AlphaFoldDB" id="M0F1V6"/>
<dbReference type="EMBL" id="AOJM01000014">
    <property type="protein sequence ID" value="ELZ53162.1"/>
    <property type="molecule type" value="Genomic_DNA"/>
</dbReference>
<keyword evidence="3" id="KW-1185">Reference proteome</keyword>
<gene>
    <name evidence="2" type="ORF">C465_01404</name>
</gene>
<evidence type="ECO:0000259" key="1">
    <source>
        <dbReference type="Pfam" id="PF25207"/>
    </source>
</evidence>
<name>M0F1V6_9EURY</name>
<dbReference type="Proteomes" id="UP000011526">
    <property type="component" value="Unassembled WGS sequence"/>
</dbReference>
<reference evidence="2 3" key="1">
    <citation type="journal article" date="2014" name="PLoS Genet.">
        <title>Phylogenetically driven sequencing of extremely halophilic archaea reveals strategies for static and dynamic osmo-response.</title>
        <authorList>
            <person name="Becker E.A."/>
            <person name="Seitzer P.M."/>
            <person name="Tritt A."/>
            <person name="Larsen D."/>
            <person name="Krusor M."/>
            <person name="Yao A.I."/>
            <person name="Wu D."/>
            <person name="Madern D."/>
            <person name="Eisen J.A."/>
            <person name="Darling A.E."/>
            <person name="Facciotti M.T."/>
        </authorList>
    </citation>
    <scope>NUCLEOTIDE SEQUENCE [LARGE SCALE GENOMIC DNA]</scope>
    <source>
        <strain evidence="2 3">JCM 9100</strain>
    </source>
</reference>
<proteinExistence type="predicted"/>
<comment type="caution">
    <text evidence="2">The sequence shown here is derived from an EMBL/GenBank/DDBJ whole genome shotgun (WGS) entry which is preliminary data.</text>
</comment>
<evidence type="ECO:0000313" key="3">
    <source>
        <dbReference type="Proteomes" id="UP000011526"/>
    </source>
</evidence>
<evidence type="ECO:0000313" key="2">
    <source>
        <dbReference type="EMBL" id="ELZ53162.1"/>
    </source>
</evidence>
<feature type="domain" description="DUF7837" evidence="1">
    <location>
        <begin position="10"/>
        <end position="52"/>
    </location>
</feature>
<sequence length="54" mass="5795">MTPDNPETVRGTCSFCGDTVTDRHAIIEYETDSGRPGVWAECPGCGEIVDPTHA</sequence>
<dbReference type="Pfam" id="PF25207">
    <property type="entry name" value="DUF7837"/>
    <property type="match status" value="1"/>
</dbReference>
<organism evidence="2 3">
    <name type="scientific">Halorubrum distributum JCM 9100</name>
    <dbReference type="NCBI Taxonomy" id="1227467"/>
    <lineage>
        <taxon>Archaea</taxon>
        <taxon>Methanobacteriati</taxon>
        <taxon>Methanobacteriota</taxon>
        <taxon>Stenosarchaea group</taxon>
        <taxon>Halobacteria</taxon>
        <taxon>Halobacteriales</taxon>
        <taxon>Haloferacaceae</taxon>
        <taxon>Halorubrum</taxon>
        <taxon>Halorubrum distributum group</taxon>
    </lineage>
</organism>